<evidence type="ECO:0000256" key="1">
    <source>
        <dbReference type="ARBA" id="ARBA00004141"/>
    </source>
</evidence>
<evidence type="ECO:0000256" key="3">
    <source>
        <dbReference type="ARBA" id="ARBA00022692"/>
    </source>
</evidence>
<dbReference type="GO" id="GO:0008324">
    <property type="term" value="F:monoatomic cation transmembrane transporter activity"/>
    <property type="evidence" value="ECO:0007669"/>
    <property type="project" value="InterPro"/>
</dbReference>
<feature type="transmembrane region" description="Helical" evidence="7">
    <location>
        <begin position="561"/>
        <end position="580"/>
    </location>
</feature>
<dbReference type="InterPro" id="IPR051679">
    <property type="entry name" value="DASS-Related_Transporters"/>
</dbReference>
<sequence length="623" mass="67730">MTAFIENISNHFPPLYFVLALLGMAIALFIQNKLRMDTVALLVMLGFGLSGILTTEEIFAGLGDPNIVLLALLYIIGEGLARTGVANMISDWLMRVAGASETKLLVLLMLSIGLLGSFMSSTGIVAIFIPVVLAICASMNISPRRLMMPLSMAGLISGMMTLIATAPNLVTHSELIKEGYKGFHFFSFTPIGIMVLILAIAYMLVTRHWLNDDKIAPSSPNHSDDSMAKLIEEYQLNGRAKMVILAADSPFIGKTIDELKLRSLYQMNVIAVQRFKNFSHLTLAAFGNTQLQKKDILLMDIGISEEEFEALCEKLKLQHIELKGSYFSTHAKSVGMAELAIKPETESVGRSINELGFRSRYGVSIIGIKRDKAILQDNLLTETIKPGDILLVIGIWSKIEILMQNRKDFFLLTLPKESKQAVPAASQAPHAIFSVFVMVLLMVTGIVPNVIAALIGCLLLGKFRCIDMKSAYASIHIPSLILIVGMMPFSIAMQKTGGVSLMVEEFIRMTGGESTSSFFILLGLFALTTVVGLFISNTATAILMAPIAIEIAKQLSYSPTALVMVVAIASSAAFMTPISSPVNTMVIGPAGYRFGDFVKIGVPFTIIVMFATVLLVPVLFPLQ</sequence>
<comment type="caution">
    <text evidence="9">The sequence shown here is derived from an EMBL/GenBank/DDBJ whole genome shotgun (WGS) entry which is preliminary data.</text>
</comment>
<feature type="transmembrane region" description="Helical" evidence="7">
    <location>
        <begin position="105"/>
        <end position="135"/>
    </location>
</feature>
<dbReference type="Pfam" id="PF03600">
    <property type="entry name" value="CitMHS"/>
    <property type="match status" value="1"/>
</dbReference>
<feature type="transmembrane region" description="Helical" evidence="7">
    <location>
        <begin position="472"/>
        <end position="493"/>
    </location>
</feature>
<protein>
    <submittedName>
        <fullName evidence="9">SLC13 family permease</fullName>
    </submittedName>
</protein>
<dbReference type="AlphaFoldDB" id="A0A369ZMX1"/>
<feature type="domain" description="RCK C-terminal" evidence="8">
    <location>
        <begin position="324"/>
        <end position="408"/>
    </location>
</feature>
<proteinExistence type="predicted"/>
<name>A0A369ZMX1_9PAST</name>
<gene>
    <name evidence="9" type="ORF">DPV92_06145</name>
</gene>
<dbReference type="RefSeq" id="WP_111354124.1">
    <property type="nucleotide sequence ID" value="NZ_QEQF01000005.1"/>
</dbReference>
<accession>A0A369ZMX1</accession>
<feature type="transmembrane region" description="Helical" evidence="7">
    <location>
        <begin position="67"/>
        <end position="85"/>
    </location>
</feature>
<feature type="transmembrane region" description="Helical" evidence="7">
    <location>
        <begin position="518"/>
        <end position="549"/>
    </location>
</feature>
<feature type="transmembrane region" description="Helical" evidence="7">
    <location>
        <begin position="431"/>
        <end position="460"/>
    </location>
</feature>
<evidence type="ECO:0000256" key="6">
    <source>
        <dbReference type="ARBA" id="ARBA00023136"/>
    </source>
</evidence>
<dbReference type="PANTHER" id="PTHR43652:SF1">
    <property type="entry name" value="RESPONSE REGULATOR"/>
    <property type="match status" value="1"/>
</dbReference>
<dbReference type="PANTHER" id="PTHR43652">
    <property type="entry name" value="BASIC AMINO ACID ANTIPORTER YFCC-RELATED"/>
    <property type="match status" value="1"/>
</dbReference>
<keyword evidence="10" id="KW-1185">Reference proteome</keyword>
<dbReference type="InterPro" id="IPR004680">
    <property type="entry name" value="Cit_transptr-like_dom"/>
</dbReference>
<feature type="transmembrane region" description="Helical" evidence="7">
    <location>
        <begin position="147"/>
        <end position="170"/>
    </location>
</feature>
<dbReference type="InterPro" id="IPR031312">
    <property type="entry name" value="Na/sul_symport_CS"/>
</dbReference>
<dbReference type="Gene3D" id="3.30.70.1450">
    <property type="entry name" value="Regulator of K+ conductance, C-terminal domain"/>
    <property type="match status" value="2"/>
</dbReference>
<dbReference type="GO" id="GO:0006813">
    <property type="term" value="P:potassium ion transport"/>
    <property type="evidence" value="ECO:0007669"/>
    <property type="project" value="InterPro"/>
</dbReference>
<reference evidence="9 10" key="1">
    <citation type="submission" date="2018-05" db="EMBL/GenBank/DDBJ databases">
        <title>Draft Genome Sequences for a Diverse set of 7 Haemophilus Species.</title>
        <authorList>
            <person name="Nichols M."/>
            <person name="Topaz N."/>
            <person name="Wang X."/>
            <person name="Wang X."/>
            <person name="Boxrud D."/>
        </authorList>
    </citation>
    <scope>NUCLEOTIDE SEQUENCE [LARGE SCALE GENOMIC DNA]</scope>
    <source>
        <strain evidence="9 10">C2014016342</strain>
    </source>
</reference>
<evidence type="ECO:0000259" key="8">
    <source>
        <dbReference type="PROSITE" id="PS51202"/>
    </source>
</evidence>
<feature type="transmembrane region" description="Helical" evidence="7">
    <location>
        <begin position="12"/>
        <end position="31"/>
    </location>
</feature>
<organism evidence="9 10">
    <name type="scientific">Haemophilus paraphrohaemolyticus</name>
    <dbReference type="NCBI Taxonomy" id="736"/>
    <lineage>
        <taxon>Bacteria</taxon>
        <taxon>Pseudomonadati</taxon>
        <taxon>Pseudomonadota</taxon>
        <taxon>Gammaproteobacteria</taxon>
        <taxon>Pasteurellales</taxon>
        <taxon>Pasteurellaceae</taxon>
        <taxon>Haemophilus</taxon>
    </lineage>
</organism>
<keyword evidence="6 7" id="KW-0472">Membrane</keyword>
<dbReference type="Proteomes" id="UP000253945">
    <property type="component" value="Unassembled WGS sequence"/>
</dbReference>
<dbReference type="SUPFAM" id="SSF116726">
    <property type="entry name" value="TrkA C-terminal domain-like"/>
    <property type="match status" value="2"/>
</dbReference>
<dbReference type="EMBL" id="QEQF01000005">
    <property type="protein sequence ID" value="RDF10150.1"/>
    <property type="molecule type" value="Genomic_DNA"/>
</dbReference>
<feature type="transmembrane region" description="Helical" evidence="7">
    <location>
        <begin position="600"/>
        <end position="620"/>
    </location>
</feature>
<dbReference type="PROSITE" id="PS01271">
    <property type="entry name" value="NA_SULFATE"/>
    <property type="match status" value="1"/>
</dbReference>
<keyword evidence="5 7" id="KW-1133">Transmembrane helix</keyword>
<evidence type="ECO:0000313" key="10">
    <source>
        <dbReference type="Proteomes" id="UP000253945"/>
    </source>
</evidence>
<dbReference type="Pfam" id="PF02080">
    <property type="entry name" value="TrkA_C"/>
    <property type="match status" value="2"/>
</dbReference>
<comment type="subcellular location">
    <subcellularLocation>
        <location evidence="1">Membrane</location>
        <topology evidence="1">Multi-pass membrane protein</topology>
    </subcellularLocation>
</comment>
<feature type="transmembrane region" description="Helical" evidence="7">
    <location>
        <begin position="38"/>
        <end position="55"/>
    </location>
</feature>
<evidence type="ECO:0000313" key="9">
    <source>
        <dbReference type="EMBL" id="RDF10150.1"/>
    </source>
</evidence>
<dbReference type="InterPro" id="IPR036721">
    <property type="entry name" value="RCK_C_sf"/>
</dbReference>
<dbReference type="GO" id="GO:0005886">
    <property type="term" value="C:plasma membrane"/>
    <property type="evidence" value="ECO:0007669"/>
    <property type="project" value="TreeGrafter"/>
</dbReference>
<feature type="transmembrane region" description="Helical" evidence="7">
    <location>
        <begin position="182"/>
        <end position="205"/>
    </location>
</feature>
<evidence type="ECO:0000256" key="7">
    <source>
        <dbReference type="SAM" id="Phobius"/>
    </source>
</evidence>
<keyword evidence="3 7" id="KW-0812">Transmembrane</keyword>
<keyword evidence="4" id="KW-0677">Repeat</keyword>
<dbReference type="InterPro" id="IPR006037">
    <property type="entry name" value="RCK_C"/>
</dbReference>
<keyword evidence="2" id="KW-0813">Transport</keyword>
<dbReference type="PROSITE" id="PS51202">
    <property type="entry name" value="RCK_C"/>
    <property type="match status" value="1"/>
</dbReference>
<evidence type="ECO:0000256" key="2">
    <source>
        <dbReference type="ARBA" id="ARBA00022448"/>
    </source>
</evidence>
<evidence type="ECO:0000256" key="5">
    <source>
        <dbReference type="ARBA" id="ARBA00022989"/>
    </source>
</evidence>
<evidence type="ECO:0000256" key="4">
    <source>
        <dbReference type="ARBA" id="ARBA00022737"/>
    </source>
</evidence>